<evidence type="ECO:0000256" key="2">
    <source>
        <dbReference type="ARBA" id="ARBA00022750"/>
    </source>
</evidence>
<dbReference type="GO" id="GO:0006508">
    <property type="term" value="P:proteolysis"/>
    <property type="evidence" value="ECO:0007669"/>
    <property type="project" value="UniProtKB-KW"/>
</dbReference>
<evidence type="ECO:0000256" key="3">
    <source>
        <dbReference type="ARBA" id="ARBA00022801"/>
    </source>
</evidence>
<dbReference type="PROSITE" id="PS50175">
    <property type="entry name" value="ASP_PROT_RETROV"/>
    <property type="match status" value="1"/>
</dbReference>
<dbReference type="PANTHER" id="PTHR19422:SF123">
    <property type="entry name" value="RT1 CLASS I, LOCUS CE15"/>
    <property type="match status" value="1"/>
</dbReference>
<reference evidence="5" key="1">
    <citation type="journal article" date="2019" name="Gigascience">
        <title>High-coverage genomes to elucidate the evolution of penguins.</title>
        <authorList>
            <person name="Pan H."/>
            <person name="Cole T.L."/>
            <person name="Bi X."/>
            <person name="Fang M."/>
            <person name="Zhou C."/>
            <person name="Yang Z."/>
            <person name="Ksepka D.T."/>
            <person name="Hart T."/>
            <person name="Bouzat J.L."/>
            <person name="Argilla L.S."/>
            <person name="Bertelsen M.F."/>
            <person name="Boersma P.D."/>
            <person name="Bost C.A."/>
            <person name="Cherel Y."/>
            <person name="Dann P."/>
            <person name="Fiddaman S.R."/>
            <person name="Howard P."/>
            <person name="Labuschagne K."/>
            <person name="Mattern T."/>
            <person name="Miller G."/>
            <person name="Parker P."/>
            <person name="Phillips R.A."/>
            <person name="Quillfeldt P."/>
            <person name="Ryan P.G."/>
            <person name="Taylor H."/>
            <person name="Thompson D.R."/>
            <person name="Young M.J."/>
            <person name="Ellegaard M.R."/>
            <person name="Gilbert M.T.P."/>
            <person name="Sinding M.S."/>
            <person name="Pacheco G."/>
            <person name="Shepherd L.D."/>
            <person name="Tennyson A.J.D."/>
            <person name="Grosser S."/>
            <person name="Kay E."/>
            <person name="Nupen L.J."/>
            <person name="Ellenberg U."/>
            <person name="Houston D.M."/>
            <person name="Reeve A.H."/>
            <person name="Johnson K."/>
            <person name="Masello J.F."/>
            <person name="Stracke T."/>
            <person name="McKinlay B."/>
            <person name="Borboroglu P.G."/>
            <person name="Zhang D.X."/>
            <person name="Zhang G."/>
        </authorList>
    </citation>
    <scope>NUCLEOTIDE SEQUENCE</scope>
    <source>
        <strain evidence="5">Gonzo</strain>
    </source>
</reference>
<evidence type="ECO:0000313" key="6">
    <source>
        <dbReference type="Proteomes" id="UP000782854"/>
    </source>
</evidence>
<dbReference type="Gene3D" id="2.40.70.10">
    <property type="entry name" value="Acid Proteases"/>
    <property type="match status" value="1"/>
</dbReference>
<comment type="caution">
    <text evidence="5">The sequence shown here is derived from an EMBL/GenBank/DDBJ whole genome shotgun (WGS) entry which is preliminary data.</text>
</comment>
<keyword evidence="6" id="KW-1185">Reference proteome</keyword>
<evidence type="ECO:0000313" key="5">
    <source>
        <dbReference type="EMBL" id="KAF1534096.1"/>
    </source>
</evidence>
<accession>A0A8J4K116</accession>
<dbReference type="InterPro" id="IPR021109">
    <property type="entry name" value="Peptidase_aspartic_dom_sf"/>
</dbReference>
<dbReference type="AlphaFoldDB" id="A0A8J4K116"/>
<feature type="non-terminal residue" evidence="5">
    <location>
        <position position="1"/>
    </location>
</feature>
<evidence type="ECO:0000256" key="1">
    <source>
        <dbReference type="ARBA" id="ARBA00022670"/>
    </source>
</evidence>
<dbReference type="Proteomes" id="UP000782854">
    <property type="component" value="Unassembled WGS sequence"/>
</dbReference>
<dbReference type="SUPFAM" id="SSF50630">
    <property type="entry name" value="Acid proteases"/>
    <property type="match status" value="1"/>
</dbReference>
<dbReference type="PROSITE" id="PS00141">
    <property type="entry name" value="ASP_PROTEASE"/>
    <property type="match status" value="1"/>
</dbReference>
<dbReference type="Gene3D" id="2.70.40.10">
    <property type="match status" value="1"/>
</dbReference>
<dbReference type="Pfam" id="PF00077">
    <property type="entry name" value="RVP"/>
    <property type="match status" value="1"/>
</dbReference>
<feature type="domain" description="Peptidase A2" evidence="4">
    <location>
        <begin position="194"/>
        <end position="237"/>
    </location>
</feature>
<dbReference type="InterPro" id="IPR036157">
    <property type="entry name" value="dUTPase-like_sf"/>
</dbReference>
<proteinExistence type="predicted"/>
<dbReference type="InterPro" id="IPR018061">
    <property type="entry name" value="Retropepsins"/>
</dbReference>
<sequence length="237" mass="25147">QLRATVNESGVKGEPTRQMLDYLWATNILLPGDIRSIMKLILTQHQQLFGSLGLDLATAIDCTLLDSKPTRIPTGMQGPICVKGQPVGALLIGRSSATLLGLTVLVGLIDKDYQGEIQIMVQTLFPPLFVKKGSKIAQLIPLPHLAESVAPMQAAPRGAGAFGSTGQMALLTVGLKQRPRRTALVQYAGQSITLSALLDTGADVSIISERHWPHDWPARTTGASVAGVGGLTLARKS</sequence>
<dbReference type="Gene3D" id="1.10.375.10">
    <property type="entry name" value="Human Immunodeficiency Virus Type 1 Capsid Protein"/>
    <property type="match status" value="1"/>
</dbReference>
<dbReference type="PANTHER" id="PTHR19422">
    <property type="entry name" value="GAG RETROVIRAL POLYPROTEIN"/>
    <property type="match status" value="1"/>
</dbReference>
<dbReference type="SUPFAM" id="SSF51283">
    <property type="entry name" value="dUTPase-like"/>
    <property type="match status" value="1"/>
</dbReference>
<dbReference type="InterPro" id="IPR029054">
    <property type="entry name" value="dUTPase-like"/>
</dbReference>
<dbReference type="Pfam" id="PF00607">
    <property type="entry name" value="Gag_p24"/>
    <property type="match status" value="1"/>
</dbReference>
<evidence type="ECO:0000259" key="4">
    <source>
        <dbReference type="PROSITE" id="PS50175"/>
    </source>
</evidence>
<dbReference type="InterPro" id="IPR001995">
    <property type="entry name" value="Peptidase_A2_cat"/>
</dbReference>
<gene>
    <name evidence="5" type="primary">ERVK-9_1</name>
    <name evidence="5" type="ORF">FQV19_0016653</name>
</gene>
<keyword evidence="1" id="KW-0645">Protease</keyword>
<keyword evidence="2" id="KW-0064">Aspartyl protease</keyword>
<dbReference type="InterPro" id="IPR001969">
    <property type="entry name" value="Aspartic_peptidase_AS"/>
</dbReference>
<dbReference type="InterPro" id="IPR051592">
    <property type="entry name" value="HERV-K_Pro_peptidase_A2"/>
</dbReference>
<name>A0A8J4K116_EUDMI</name>
<dbReference type="InterPro" id="IPR008919">
    <property type="entry name" value="Retrov_capsid_N"/>
</dbReference>
<dbReference type="Pfam" id="PF00692">
    <property type="entry name" value="dUTPase"/>
    <property type="match status" value="1"/>
</dbReference>
<keyword evidence="3" id="KW-0378">Hydrolase</keyword>
<organism evidence="5 6">
    <name type="scientific">Eudyptula minor</name>
    <name type="common">Little blue penguin</name>
    <name type="synonym">Aptenodytes minor</name>
    <dbReference type="NCBI Taxonomy" id="37083"/>
    <lineage>
        <taxon>Eukaryota</taxon>
        <taxon>Metazoa</taxon>
        <taxon>Chordata</taxon>
        <taxon>Craniata</taxon>
        <taxon>Vertebrata</taxon>
        <taxon>Euteleostomi</taxon>
        <taxon>Archelosauria</taxon>
        <taxon>Archosauria</taxon>
        <taxon>Dinosauria</taxon>
        <taxon>Saurischia</taxon>
        <taxon>Theropoda</taxon>
        <taxon>Coelurosauria</taxon>
        <taxon>Aves</taxon>
        <taxon>Neognathae</taxon>
        <taxon>Neoaves</taxon>
        <taxon>Aequornithes</taxon>
        <taxon>Sphenisciformes</taxon>
        <taxon>Spheniscidae</taxon>
        <taxon>Eudyptula</taxon>
    </lineage>
</organism>
<feature type="non-terminal residue" evidence="5">
    <location>
        <position position="237"/>
    </location>
</feature>
<protein>
    <submittedName>
        <fullName evidence="5">Endogenous retrovirus group K member 9 Pol protein</fullName>
    </submittedName>
</protein>
<dbReference type="GO" id="GO:0004190">
    <property type="term" value="F:aspartic-type endopeptidase activity"/>
    <property type="evidence" value="ECO:0007669"/>
    <property type="project" value="UniProtKB-KW"/>
</dbReference>
<dbReference type="GO" id="GO:0016032">
    <property type="term" value="P:viral process"/>
    <property type="evidence" value="ECO:0007669"/>
    <property type="project" value="InterPro"/>
</dbReference>
<dbReference type="EMBL" id="VULC01011492">
    <property type="protein sequence ID" value="KAF1534096.1"/>
    <property type="molecule type" value="Genomic_DNA"/>
</dbReference>
<dbReference type="OrthoDB" id="9900537at2759"/>